<organism evidence="1 2">
    <name type="scientific">Serendipita indica (strain DSM 11827)</name>
    <name type="common">Root endophyte fungus</name>
    <name type="synonym">Piriformospora indica</name>
    <dbReference type="NCBI Taxonomy" id="1109443"/>
    <lineage>
        <taxon>Eukaryota</taxon>
        <taxon>Fungi</taxon>
        <taxon>Dikarya</taxon>
        <taxon>Basidiomycota</taxon>
        <taxon>Agaricomycotina</taxon>
        <taxon>Agaricomycetes</taxon>
        <taxon>Sebacinales</taxon>
        <taxon>Serendipitaceae</taxon>
        <taxon>Serendipita</taxon>
    </lineage>
</organism>
<sequence length="503" mass="58246">MLNPTTTRSERMGRLLALLKLKRKKSLETLLPDELWVDIFEKSSEVPAIDIDPDTLCAQAPEIRRPSPWHWSNIQRAIKTRRNIVLVCKRWYRIGIPVLWSHLIIWRGQNANDESPLIPEELLNTLHSNWSRLRYISCLTLLNEGQDKDEYDRHDERCQVVLKRISNLHTIRCKGGLLPRLGETFADGRIRRLYTDFSGNQTVQVPCIRHSNTLTYLDIHNPACTSLIFQHEQQYPQLITLRVCCDVESSNPKYIGTFIIAPRLRNLFISGFKEKWNLSCFPRECLRSLRVLEVVGTCVDAEPIEPNSVDELPLLHTLRVNVPSPFPMEAIRCPQLQNFHLIPPFFTVGLHGQIDVAIRSFPSIINAKIYHDQFCKNTPVERLFKSYSDRISRWTPEGPTISFDPPLLPSSHPHDRVLCLAEEYKRSDLCRIKYGYFKADKSFGRTRWYAWCRVDGLDTGWTEAYLSREDARNAAAVRMAELLEARGPKISAVYCWGPLPDDW</sequence>
<dbReference type="Proteomes" id="UP000007148">
    <property type="component" value="Unassembled WGS sequence"/>
</dbReference>
<dbReference type="SUPFAM" id="SSF52058">
    <property type="entry name" value="L domain-like"/>
    <property type="match status" value="1"/>
</dbReference>
<reference evidence="1 2" key="1">
    <citation type="journal article" date="2011" name="PLoS Pathog.">
        <title>Endophytic Life Strategies Decoded by Genome and Transcriptome Analyses of the Mutualistic Root Symbiont Piriformospora indica.</title>
        <authorList>
            <person name="Zuccaro A."/>
            <person name="Lahrmann U."/>
            <person name="Guldener U."/>
            <person name="Langen G."/>
            <person name="Pfiffi S."/>
            <person name="Biedenkopf D."/>
            <person name="Wong P."/>
            <person name="Samans B."/>
            <person name="Grimm C."/>
            <person name="Basiewicz M."/>
            <person name="Murat C."/>
            <person name="Martin F."/>
            <person name="Kogel K.H."/>
        </authorList>
    </citation>
    <scope>NUCLEOTIDE SEQUENCE [LARGE SCALE GENOMIC DNA]</scope>
    <source>
        <strain evidence="1 2">DSM 11827</strain>
    </source>
</reference>
<dbReference type="HOGENOM" id="CLU_543033_0_0_1"/>
<dbReference type="AlphaFoldDB" id="G4TJB1"/>
<dbReference type="EMBL" id="CAFZ01000118">
    <property type="protein sequence ID" value="CCA71404.1"/>
    <property type="molecule type" value="Genomic_DNA"/>
</dbReference>
<comment type="caution">
    <text evidence="1">The sequence shown here is derived from an EMBL/GenBank/DDBJ whole genome shotgun (WGS) entry which is preliminary data.</text>
</comment>
<accession>G4TJB1</accession>
<keyword evidence="2" id="KW-1185">Reference proteome</keyword>
<name>G4TJB1_SERID</name>
<evidence type="ECO:0000313" key="2">
    <source>
        <dbReference type="Proteomes" id="UP000007148"/>
    </source>
</evidence>
<dbReference type="Gene3D" id="3.80.10.10">
    <property type="entry name" value="Ribonuclease Inhibitor"/>
    <property type="match status" value="1"/>
</dbReference>
<dbReference type="InParanoid" id="G4TJB1"/>
<evidence type="ECO:0000313" key="1">
    <source>
        <dbReference type="EMBL" id="CCA71404.1"/>
    </source>
</evidence>
<gene>
    <name evidence="1" type="ORF">PIIN_05344</name>
</gene>
<proteinExistence type="predicted"/>
<dbReference type="OrthoDB" id="3232644at2759"/>
<dbReference type="InterPro" id="IPR032675">
    <property type="entry name" value="LRR_dom_sf"/>
</dbReference>
<protein>
    <submittedName>
        <fullName evidence="1">Uncharacterized protein</fullName>
    </submittedName>
</protein>